<evidence type="ECO:0000259" key="2">
    <source>
        <dbReference type="PROSITE" id="PS00125"/>
    </source>
</evidence>
<dbReference type="InterPro" id="IPR011992">
    <property type="entry name" value="EF-hand-dom_pair"/>
</dbReference>
<dbReference type="InterPro" id="IPR006186">
    <property type="entry name" value="Ser/Thr-sp_prot-phosphatase"/>
</dbReference>
<organism evidence="3">
    <name type="scientific">Culicoides sonorensis</name>
    <name type="common">Biting midge</name>
    <dbReference type="NCBI Taxonomy" id="179676"/>
    <lineage>
        <taxon>Eukaryota</taxon>
        <taxon>Metazoa</taxon>
        <taxon>Ecdysozoa</taxon>
        <taxon>Arthropoda</taxon>
        <taxon>Hexapoda</taxon>
        <taxon>Insecta</taxon>
        <taxon>Pterygota</taxon>
        <taxon>Neoptera</taxon>
        <taxon>Endopterygota</taxon>
        <taxon>Diptera</taxon>
        <taxon>Nematocera</taxon>
        <taxon>Chironomoidea</taxon>
        <taxon>Ceratopogonidae</taxon>
        <taxon>Ceratopogoninae</taxon>
        <taxon>Culicoides</taxon>
        <taxon>Monoculicoides</taxon>
    </lineage>
</organism>
<reference evidence="3" key="1">
    <citation type="submission" date="2018-07" db="EMBL/GenBank/DDBJ databases">
        <authorList>
            <person name="Quirk P.G."/>
            <person name="Krulwich T.A."/>
        </authorList>
    </citation>
    <scope>NUCLEOTIDE SEQUENCE</scope>
</reference>
<dbReference type="PRINTS" id="PR00114">
    <property type="entry name" value="STPHPHTASE"/>
</dbReference>
<dbReference type="Pfam" id="PF00149">
    <property type="entry name" value="Metallophos"/>
    <property type="match status" value="1"/>
</dbReference>
<dbReference type="GO" id="GO:0005634">
    <property type="term" value="C:nucleus"/>
    <property type="evidence" value="ECO:0007669"/>
    <property type="project" value="TreeGrafter"/>
</dbReference>
<dbReference type="VEuPathDB" id="VectorBase:CSON005020"/>
<dbReference type="PANTHER" id="PTHR11668:SF496">
    <property type="entry name" value="SERINE_THREONINE-PROTEIN PHOSPHATASE"/>
    <property type="match status" value="1"/>
</dbReference>
<sequence>MSIKQLPNVVSLVIKNQDQNSFLFNVNGNYITLPYIHLHENRSWTETSNDFAKQIFSIIPSNMDICQIYRIYHPTQNFITNVIYEVKLSDDFLSKCIIQLILNGMQLQWMSHFDAIENNLISKKYWKTLIDAKSESFLTEITQNDVLLTSKNTDPSNFEMLSIANITENDQKNLYKDFLKITWPENVMTLDDFKIFCDEIFNGKEDKNFIELLFNAGDVQNGKCLSFRDVILVLAAADPNTPHNGIGHKNYWDNADLKAVVLEIWQKCGKKLDGLELETEVENLKSELLLIPGPKVRLEDILSATDQLRFRESASLLRLKTKFKSRQLSFLDQSLKFITSSKQLIPKSQNEIFSSPEIALHTLKFRYMGSMIDVDEVWTMEKFVSASSIKSLKILKSRQQSSIMIFQGNSEVTEVLQYLKYFTQDVIEEKKGVTKEAYSWGEKNLSKFGNLMISICQKLTNKMKDDPRCLAIKSPLYVMGDLHGNYPDLIGFERILWHLSPTLTPCKLLFLGDYVDRGVNSVEVVAYLFAYKFHNYEKLHLIRGNHEIRDTQRTFTFYAECTQKFGSKLGDKVWTAINNVFDVMPLAAVIDNKIFACHGGIPPPWLLQGSIEMLNNIACPLPSPKDQNQLAWCLMWNDPVKENNSNEELQKELEQNNGFGFNVRRGTGYVFSEDALNEFLEKHNLSHVIRAHQAQQHGVSIQFSGKLISVFSSSQYCSMKNDAGCLAIESNKIRLLRFDVETFGKANSAN</sequence>
<dbReference type="Gene3D" id="3.60.21.10">
    <property type="match status" value="1"/>
</dbReference>
<dbReference type="EC" id="3.1.3.16" evidence="1"/>
<dbReference type="Gene3D" id="1.10.238.10">
    <property type="entry name" value="EF-hand"/>
    <property type="match status" value="1"/>
</dbReference>
<dbReference type="OMA" id="CCAFVIH"/>
<dbReference type="AlphaFoldDB" id="A0A336LZL2"/>
<dbReference type="SUPFAM" id="SSF56300">
    <property type="entry name" value="Metallo-dependent phosphatases"/>
    <property type="match status" value="1"/>
</dbReference>
<evidence type="ECO:0000313" key="3">
    <source>
        <dbReference type="EMBL" id="SSX21667.1"/>
    </source>
</evidence>
<feature type="domain" description="Serine/threonine specific protein phosphatases" evidence="2">
    <location>
        <begin position="542"/>
        <end position="547"/>
    </location>
</feature>
<name>A0A336LZL2_CULSO</name>
<protein>
    <recommendedName>
        <fullName evidence="1">Serine/threonine-protein phosphatase</fullName>
        <ecNumber evidence="1">3.1.3.16</ecNumber>
    </recommendedName>
</protein>
<dbReference type="InterPro" id="IPR029052">
    <property type="entry name" value="Metallo-depent_PP-like"/>
</dbReference>
<dbReference type="CDD" id="cd00144">
    <property type="entry name" value="MPP_PPP_family"/>
    <property type="match status" value="1"/>
</dbReference>
<keyword evidence="1" id="KW-0378">Hydrolase</keyword>
<dbReference type="SMART" id="SM00156">
    <property type="entry name" value="PP2Ac"/>
    <property type="match status" value="1"/>
</dbReference>
<dbReference type="EMBL" id="UFQT01000202">
    <property type="protein sequence ID" value="SSX21667.1"/>
    <property type="molecule type" value="Genomic_DNA"/>
</dbReference>
<dbReference type="GO" id="GO:0004722">
    <property type="term" value="F:protein serine/threonine phosphatase activity"/>
    <property type="evidence" value="ECO:0007669"/>
    <property type="project" value="UniProtKB-EC"/>
</dbReference>
<gene>
    <name evidence="3" type="primary">CSON005020</name>
</gene>
<comment type="catalytic activity">
    <reaction evidence="1">
        <text>O-phospho-L-threonyl-[protein] + H2O = L-threonyl-[protein] + phosphate</text>
        <dbReference type="Rhea" id="RHEA:47004"/>
        <dbReference type="Rhea" id="RHEA-COMP:11060"/>
        <dbReference type="Rhea" id="RHEA-COMP:11605"/>
        <dbReference type="ChEBI" id="CHEBI:15377"/>
        <dbReference type="ChEBI" id="CHEBI:30013"/>
        <dbReference type="ChEBI" id="CHEBI:43474"/>
        <dbReference type="ChEBI" id="CHEBI:61977"/>
        <dbReference type="EC" id="3.1.3.16"/>
    </reaction>
</comment>
<dbReference type="PROSITE" id="PS00125">
    <property type="entry name" value="SER_THR_PHOSPHATASE"/>
    <property type="match status" value="1"/>
</dbReference>
<evidence type="ECO:0000256" key="1">
    <source>
        <dbReference type="RuleBase" id="RU004273"/>
    </source>
</evidence>
<comment type="similarity">
    <text evidence="1">Belongs to the PPP phosphatase family.</text>
</comment>
<proteinExistence type="inferred from homology"/>
<dbReference type="SUPFAM" id="SSF47473">
    <property type="entry name" value="EF-hand"/>
    <property type="match status" value="1"/>
</dbReference>
<dbReference type="PANTHER" id="PTHR11668">
    <property type="entry name" value="SERINE/THREONINE PROTEIN PHOSPHATASE"/>
    <property type="match status" value="1"/>
</dbReference>
<dbReference type="InterPro" id="IPR004843">
    <property type="entry name" value="Calcineurin-like_PHP"/>
</dbReference>
<dbReference type="GO" id="GO:0005737">
    <property type="term" value="C:cytoplasm"/>
    <property type="evidence" value="ECO:0007669"/>
    <property type="project" value="TreeGrafter"/>
</dbReference>
<dbReference type="InterPro" id="IPR050341">
    <property type="entry name" value="PP1_catalytic_subunit"/>
</dbReference>
<accession>A0A336LZL2</accession>